<keyword evidence="12" id="KW-1185">Reference proteome</keyword>
<dbReference type="Proteomes" id="UP001164746">
    <property type="component" value="Chromosome 11"/>
</dbReference>
<feature type="domain" description="SANT" evidence="10">
    <location>
        <begin position="186"/>
        <end position="237"/>
    </location>
</feature>
<proteinExistence type="inferred from homology"/>
<dbReference type="SUPFAM" id="SSF46689">
    <property type="entry name" value="Homeodomain-like"/>
    <property type="match status" value="2"/>
</dbReference>
<keyword evidence="3" id="KW-0805">Transcription regulation</keyword>
<keyword evidence="4" id="KW-0175">Coiled coil</keyword>
<evidence type="ECO:0000256" key="7">
    <source>
        <dbReference type="ARBA" id="ARBA00038011"/>
    </source>
</evidence>
<dbReference type="InterPro" id="IPR001005">
    <property type="entry name" value="SANT/Myb"/>
</dbReference>
<dbReference type="Pfam" id="PF20878">
    <property type="entry name" value="REST_helical"/>
    <property type="match status" value="1"/>
</dbReference>
<dbReference type="Gene3D" id="1.20.58.1880">
    <property type="match status" value="1"/>
</dbReference>
<name>A0ABY7F9Y7_MYAAR</name>
<feature type="domain" description="SANT" evidence="10">
    <location>
        <begin position="410"/>
        <end position="461"/>
    </location>
</feature>
<keyword evidence="6" id="KW-0539">Nucleus</keyword>
<evidence type="ECO:0000256" key="2">
    <source>
        <dbReference type="ARBA" id="ARBA00022491"/>
    </source>
</evidence>
<organism evidence="11 12">
    <name type="scientific">Mya arenaria</name>
    <name type="common">Soft-shell clam</name>
    <dbReference type="NCBI Taxonomy" id="6604"/>
    <lineage>
        <taxon>Eukaryota</taxon>
        <taxon>Metazoa</taxon>
        <taxon>Spiralia</taxon>
        <taxon>Lophotrochozoa</taxon>
        <taxon>Mollusca</taxon>
        <taxon>Bivalvia</taxon>
        <taxon>Autobranchia</taxon>
        <taxon>Heteroconchia</taxon>
        <taxon>Euheterodonta</taxon>
        <taxon>Imparidentia</taxon>
        <taxon>Neoheterodontei</taxon>
        <taxon>Myida</taxon>
        <taxon>Myoidea</taxon>
        <taxon>Myidae</taxon>
        <taxon>Mya</taxon>
    </lineage>
</organism>
<feature type="region of interest" description="Disordered" evidence="8">
    <location>
        <begin position="466"/>
        <end position="539"/>
    </location>
</feature>
<evidence type="ECO:0000256" key="5">
    <source>
        <dbReference type="ARBA" id="ARBA00023163"/>
    </source>
</evidence>
<dbReference type="InterPro" id="IPR000679">
    <property type="entry name" value="Znf_GATA"/>
</dbReference>
<evidence type="ECO:0000256" key="6">
    <source>
        <dbReference type="ARBA" id="ARBA00023242"/>
    </source>
</evidence>
<evidence type="ECO:0000259" key="9">
    <source>
        <dbReference type="PROSITE" id="PS51156"/>
    </source>
</evidence>
<feature type="compositionally biased region" description="Pro residues" evidence="8">
    <location>
        <begin position="476"/>
        <end position="487"/>
    </location>
</feature>
<feature type="compositionally biased region" description="Polar residues" evidence="8">
    <location>
        <begin position="522"/>
        <end position="539"/>
    </location>
</feature>
<evidence type="ECO:0000256" key="3">
    <source>
        <dbReference type="ARBA" id="ARBA00023015"/>
    </source>
</evidence>
<feature type="region of interest" description="Disordered" evidence="8">
    <location>
        <begin position="250"/>
        <end position="292"/>
    </location>
</feature>
<evidence type="ECO:0000313" key="12">
    <source>
        <dbReference type="Proteomes" id="UP001164746"/>
    </source>
</evidence>
<dbReference type="SMART" id="SM00401">
    <property type="entry name" value="ZnF_GATA"/>
    <property type="match status" value="1"/>
</dbReference>
<dbReference type="PROSITE" id="PS51293">
    <property type="entry name" value="SANT"/>
    <property type="match status" value="2"/>
</dbReference>
<sequence>MARPPAATLPTRHPKCCPKWPGLRHSLPTRHPKYCPFLLGIRNTTQNGPDSDVPAYPLALFGSKFTTGDGSRSQCGRKYCLKPDSKLAMVMADRYVADIRNGRRYRGASPTNGFSEDSSDEEERGGGGMRVGNDYQVKVPAFDPVDEYLTISKEKHGYNMEQALGMLFWHKHNVEKALADLPNFTPFPDEWTVEDKVLFEQAFSFHGKSFHRIRQMLPDKSIAALVKYYYSWKKTRSRTSLMDRQAKKFNAKGEGDKIDEESENGSKNNSDTEEVKEENKDETTCSNCGVTSSQLNPTPKGSLCSSCYQYWRRTGVMRSMGAKRHEPGQHRHNPMKHRRKPPRGMYLQAEDLKSMVTGPQGQAEALLKNLDSELVAAKRSVQNNKQMLGMQKHKLGSSTEMFRCADNMAKINAKWTNEELLLAVQGIRKYGKDFAAIAEVIGTKTEAHLRSFFVNFRRRYNLDEMEVDSKEEPVKAPSPSPAPPPLVKQPAEPSPAAVAARRGAGNAQKTILQQPPPLIKPASNTSASNNTGITTLSAS</sequence>
<dbReference type="SMART" id="SM00717">
    <property type="entry name" value="SANT"/>
    <property type="match status" value="2"/>
</dbReference>
<protein>
    <submittedName>
        <fullName evidence="11">RCOR3-like protein</fullName>
    </submittedName>
</protein>
<dbReference type="PANTHER" id="PTHR16089">
    <property type="entry name" value="REST COREPRESSOR COREST PROTEIN-RELATED"/>
    <property type="match status" value="1"/>
</dbReference>
<gene>
    <name evidence="11" type="ORF">MAR_000826</name>
</gene>
<dbReference type="PANTHER" id="PTHR16089:SF28">
    <property type="entry name" value="REST COREPRESSOR"/>
    <property type="match status" value="1"/>
</dbReference>
<evidence type="ECO:0000256" key="4">
    <source>
        <dbReference type="ARBA" id="ARBA00023054"/>
    </source>
</evidence>
<comment type="subcellular location">
    <subcellularLocation>
        <location evidence="1">Nucleus</location>
    </subcellularLocation>
</comment>
<comment type="similarity">
    <text evidence="7">Belongs to the CoREST family.</text>
</comment>
<accession>A0ABY7F9Y7</accession>
<dbReference type="PROSITE" id="PS51156">
    <property type="entry name" value="ELM2"/>
    <property type="match status" value="1"/>
</dbReference>
<keyword evidence="5" id="KW-0804">Transcription</keyword>
<dbReference type="InterPro" id="IPR017884">
    <property type="entry name" value="SANT_dom"/>
</dbReference>
<evidence type="ECO:0000259" key="10">
    <source>
        <dbReference type="PROSITE" id="PS51293"/>
    </source>
</evidence>
<evidence type="ECO:0000313" key="11">
    <source>
        <dbReference type="EMBL" id="WAR18988.1"/>
    </source>
</evidence>
<feature type="compositionally biased region" description="Low complexity" evidence="8">
    <location>
        <begin position="488"/>
        <end position="507"/>
    </location>
</feature>
<dbReference type="CDD" id="cd00167">
    <property type="entry name" value="SANT"/>
    <property type="match status" value="1"/>
</dbReference>
<dbReference type="InterPro" id="IPR000949">
    <property type="entry name" value="ELM2_dom"/>
</dbReference>
<evidence type="ECO:0000256" key="1">
    <source>
        <dbReference type="ARBA" id="ARBA00004123"/>
    </source>
</evidence>
<dbReference type="InterPro" id="IPR009057">
    <property type="entry name" value="Homeodomain-like_sf"/>
</dbReference>
<feature type="region of interest" description="Disordered" evidence="8">
    <location>
        <begin position="106"/>
        <end position="130"/>
    </location>
</feature>
<evidence type="ECO:0000256" key="8">
    <source>
        <dbReference type="SAM" id="MobiDB-lite"/>
    </source>
</evidence>
<reference evidence="11" key="1">
    <citation type="submission" date="2022-11" db="EMBL/GenBank/DDBJ databases">
        <title>Centuries of genome instability and evolution in soft-shell clam transmissible cancer (bioRxiv).</title>
        <authorList>
            <person name="Hart S.F.M."/>
            <person name="Yonemitsu M.A."/>
            <person name="Giersch R.M."/>
            <person name="Beal B.F."/>
            <person name="Arriagada G."/>
            <person name="Davis B.W."/>
            <person name="Ostrander E.A."/>
            <person name="Goff S.P."/>
            <person name="Metzger M.J."/>
        </authorList>
    </citation>
    <scope>NUCLEOTIDE SEQUENCE</scope>
    <source>
        <strain evidence="11">MELC-2E11</strain>
        <tissue evidence="11">Siphon/mantle</tissue>
    </source>
</reference>
<dbReference type="Gene3D" id="1.10.10.60">
    <property type="entry name" value="Homeodomain-like"/>
    <property type="match status" value="1"/>
</dbReference>
<keyword evidence="2" id="KW-0678">Repressor</keyword>
<dbReference type="InterPro" id="IPR049048">
    <property type="entry name" value="REST_helical"/>
</dbReference>
<feature type="domain" description="ELM2" evidence="9">
    <location>
        <begin position="97"/>
        <end position="185"/>
    </location>
</feature>
<dbReference type="InterPro" id="IPR051066">
    <property type="entry name" value="Trans_reg/Corepressor"/>
</dbReference>
<dbReference type="Pfam" id="PF00249">
    <property type="entry name" value="Myb_DNA-binding"/>
    <property type="match status" value="2"/>
</dbReference>
<dbReference type="EMBL" id="CP111022">
    <property type="protein sequence ID" value="WAR18988.1"/>
    <property type="molecule type" value="Genomic_DNA"/>
</dbReference>